<accession>A0A4Z0WDK3</accession>
<dbReference type="RefSeq" id="WP_135482936.1">
    <property type="nucleotide sequence ID" value="NZ_SRMF01000003.1"/>
</dbReference>
<evidence type="ECO:0000256" key="1">
    <source>
        <dbReference type="SAM" id="SignalP"/>
    </source>
</evidence>
<comment type="caution">
    <text evidence="2">The sequence shown here is derived from an EMBL/GenBank/DDBJ whole genome shotgun (WGS) entry which is preliminary data.</text>
</comment>
<feature type="chain" id="PRO_5021242521" description="Amino acid ABC transporter substrate-binding protein" evidence="1">
    <location>
        <begin position="21"/>
        <end position="292"/>
    </location>
</feature>
<evidence type="ECO:0008006" key="4">
    <source>
        <dbReference type="Google" id="ProtNLM"/>
    </source>
</evidence>
<sequence length="292" mass="32541">MIRMILLIGLALLCAQLGLANNEPRNTVVVPPDALADYERFLDGRDPLNIRDYSGRYSSREVVEMVLLQQALAAAEVTLPIEFVAVDSGSAMKDALRDGSAVAAGTSFWLGELTPLHEDVRISTSVISRGQFEVGFYVHPDSVVLEGQDVSSLRQISTRQWQQDWQRLTETGFDALVHWDAWPSQVESVRSGEISFLIAPFQSNEHMLLELDDRTLAPVPGIKLALQGSRHLAVSRQHANGAFFNSALQLGLLRLKEEGRTEQAYIDAGFLQPAVHDWYRIEVGNSHSDWQF</sequence>
<dbReference type="Proteomes" id="UP000297475">
    <property type="component" value="Unassembled WGS sequence"/>
</dbReference>
<gene>
    <name evidence="2" type="ORF">E4656_09195</name>
</gene>
<evidence type="ECO:0000313" key="3">
    <source>
        <dbReference type="Proteomes" id="UP000297475"/>
    </source>
</evidence>
<keyword evidence="3" id="KW-1185">Reference proteome</keyword>
<organism evidence="2 3">
    <name type="scientific">Natronospirillum operosum</name>
    <dbReference type="NCBI Taxonomy" id="2759953"/>
    <lineage>
        <taxon>Bacteria</taxon>
        <taxon>Pseudomonadati</taxon>
        <taxon>Pseudomonadota</taxon>
        <taxon>Gammaproteobacteria</taxon>
        <taxon>Oceanospirillales</taxon>
        <taxon>Natronospirillaceae</taxon>
        <taxon>Natronospirillum</taxon>
    </lineage>
</organism>
<keyword evidence="1" id="KW-0732">Signal</keyword>
<protein>
    <recommendedName>
        <fullName evidence="4">Amino acid ABC transporter substrate-binding protein</fullName>
    </recommendedName>
</protein>
<dbReference type="OrthoDB" id="5452199at2"/>
<reference evidence="2 3" key="1">
    <citation type="submission" date="2019-04" db="EMBL/GenBank/DDBJ databases">
        <title>Natronospirillum operosus gen. nov., sp. nov., a haloalkaliphilic satellite isolated from decaying biomass of laboratory culture of cyanobacterium Geitlerinema sp. and proposal of Natronospirillaceae fam. nov. and Saccharospirillaceae fam. nov.</title>
        <authorList>
            <person name="Kevbrin V."/>
            <person name="Boltyanskaya Y."/>
            <person name="Koziaeva V."/>
            <person name="Grouzdev D.S."/>
            <person name="Park M."/>
            <person name="Cho J."/>
        </authorList>
    </citation>
    <scope>NUCLEOTIDE SEQUENCE [LARGE SCALE GENOMIC DNA]</scope>
    <source>
        <strain evidence="2 3">G-116</strain>
    </source>
</reference>
<name>A0A4Z0WDK3_9GAMM</name>
<dbReference type="EMBL" id="SRMF01000003">
    <property type="protein sequence ID" value="TGG93226.1"/>
    <property type="molecule type" value="Genomic_DNA"/>
</dbReference>
<feature type="signal peptide" evidence="1">
    <location>
        <begin position="1"/>
        <end position="20"/>
    </location>
</feature>
<evidence type="ECO:0000313" key="2">
    <source>
        <dbReference type="EMBL" id="TGG93226.1"/>
    </source>
</evidence>
<proteinExistence type="predicted"/>
<dbReference type="AlphaFoldDB" id="A0A4Z0WDK3"/>